<dbReference type="Pfam" id="PF07928">
    <property type="entry name" value="Vps54"/>
    <property type="match status" value="1"/>
</dbReference>
<feature type="compositionally biased region" description="Low complexity" evidence="8">
    <location>
        <begin position="22"/>
        <end position="36"/>
    </location>
</feature>
<comment type="caution">
    <text evidence="10">The sequence shown here is derived from an EMBL/GenBank/DDBJ whole genome shotgun (WGS) entry which is preliminary data.</text>
</comment>
<evidence type="ECO:0000313" key="10">
    <source>
        <dbReference type="EMBL" id="KAA8915690.1"/>
    </source>
</evidence>
<dbReference type="GO" id="GO:0005829">
    <property type="term" value="C:cytosol"/>
    <property type="evidence" value="ECO:0007669"/>
    <property type="project" value="GOC"/>
</dbReference>
<feature type="compositionally biased region" description="Basic and acidic residues" evidence="8">
    <location>
        <begin position="1"/>
        <end position="12"/>
    </location>
</feature>
<feature type="compositionally biased region" description="Polar residues" evidence="8">
    <location>
        <begin position="37"/>
        <end position="46"/>
    </location>
</feature>
<keyword evidence="3" id="KW-0813">Transport</keyword>
<gene>
    <name evidence="10" type="ORF">TRICI_002161</name>
</gene>
<dbReference type="GO" id="GO:0006896">
    <property type="term" value="P:Golgi to vacuole transport"/>
    <property type="evidence" value="ECO:0007669"/>
    <property type="project" value="TreeGrafter"/>
</dbReference>
<feature type="compositionally biased region" description="Polar residues" evidence="8">
    <location>
        <begin position="194"/>
        <end position="210"/>
    </location>
</feature>
<keyword evidence="5" id="KW-0333">Golgi apparatus</keyword>
<feature type="domain" description="Vacuolar protein sorting-associated protein 54 C-terminal" evidence="9">
    <location>
        <begin position="788"/>
        <end position="917"/>
    </location>
</feature>
<protein>
    <recommendedName>
        <fullName evidence="9">Vacuolar protein sorting-associated protein 54 C-terminal domain-containing protein</fullName>
    </recommendedName>
</protein>
<evidence type="ECO:0000256" key="1">
    <source>
        <dbReference type="ARBA" id="ARBA00004601"/>
    </source>
</evidence>
<dbReference type="GO" id="GO:0042147">
    <property type="term" value="P:retrograde transport, endosome to Golgi"/>
    <property type="evidence" value="ECO:0007669"/>
    <property type="project" value="InterPro"/>
</dbReference>
<evidence type="ECO:0000256" key="5">
    <source>
        <dbReference type="ARBA" id="ARBA00023034"/>
    </source>
</evidence>
<dbReference type="Proteomes" id="UP000761534">
    <property type="component" value="Unassembled WGS sequence"/>
</dbReference>
<evidence type="ECO:0000256" key="3">
    <source>
        <dbReference type="ARBA" id="ARBA00022448"/>
    </source>
</evidence>
<organism evidence="10 11">
    <name type="scientific">Trichomonascus ciferrii</name>
    <dbReference type="NCBI Taxonomy" id="44093"/>
    <lineage>
        <taxon>Eukaryota</taxon>
        <taxon>Fungi</taxon>
        <taxon>Dikarya</taxon>
        <taxon>Ascomycota</taxon>
        <taxon>Saccharomycotina</taxon>
        <taxon>Dipodascomycetes</taxon>
        <taxon>Dipodascales</taxon>
        <taxon>Trichomonascaceae</taxon>
        <taxon>Trichomonascus</taxon>
        <taxon>Trichomonascus ciferrii complex</taxon>
    </lineage>
</organism>
<keyword evidence="6 7" id="KW-0175">Coiled coil</keyword>
<dbReference type="VEuPathDB" id="FungiDB:TRICI_002161"/>
<name>A0A642VC72_9ASCO</name>
<evidence type="ECO:0000256" key="6">
    <source>
        <dbReference type="ARBA" id="ARBA00023054"/>
    </source>
</evidence>
<dbReference type="InterPro" id="IPR012501">
    <property type="entry name" value="Vps54_C"/>
</dbReference>
<reference evidence="10" key="1">
    <citation type="journal article" date="2019" name="G3 (Bethesda)">
        <title>Genome Assemblies of Two Rare Opportunistic Yeast Pathogens: Diutina rugosa (syn. Candida rugosa) and Trichomonascus ciferrii (syn. Candida ciferrii).</title>
        <authorList>
            <person name="Mixao V."/>
            <person name="Saus E."/>
            <person name="Hansen A.P."/>
            <person name="Lass-Florl C."/>
            <person name="Gabaldon T."/>
        </authorList>
    </citation>
    <scope>NUCLEOTIDE SEQUENCE</scope>
    <source>
        <strain evidence="10">CBS 4856</strain>
    </source>
</reference>
<comment type="subcellular location">
    <subcellularLocation>
        <location evidence="1">Golgi apparatus</location>
        <location evidence="1">trans-Golgi network</location>
    </subcellularLocation>
</comment>
<dbReference type="GO" id="GO:0000938">
    <property type="term" value="C:GARP complex"/>
    <property type="evidence" value="ECO:0007669"/>
    <property type="project" value="InterPro"/>
</dbReference>
<evidence type="ECO:0000313" key="11">
    <source>
        <dbReference type="Proteomes" id="UP000761534"/>
    </source>
</evidence>
<evidence type="ECO:0000256" key="7">
    <source>
        <dbReference type="SAM" id="Coils"/>
    </source>
</evidence>
<feature type="region of interest" description="Disordered" evidence="8">
    <location>
        <begin position="194"/>
        <end position="215"/>
    </location>
</feature>
<feature type="coiled-coil region" evidence="7">
    <location>
        <begin position="889"/>
        <end position="916"/>
    </location>
</feature>
<dbReference type="GO" id="GO:0015031">
    <property type="term" value="P:protein transport"/>
    <property type="evidence" value="ECO:0007669"/>
    <property type="project" value="UniProtKB-KW"/>
</dbReference>
<dbReference type="PANTHER" id="PTHR12965">
    <property type="entry name" value="VACUOLAR PROTEIN SORTING 54"/>
    <property type="match status" value="1"/>
</dbReference>
<evidence type="ECO:0000256" key="8">
    <source>
        <dbReference type="SAM" id="MobiDB-lite"/>
    </source>
</evidence>
<sequence length="974" mass="108291">MALERNKTKLSIDLESSTPSVGMSTPGMGSPGGMTPNRTLSPVNNGSPISSHRRSSSISSSVNLNLPSNYTGSLSTSYSLPMGINKIAGQNDTLGVNSIAELVDGNTGIQRPSGDGTPTRRPGGGGHHIAHPFKAPTSKDIPPVTLSPIKKVQKSQLTSYWNSIAEDYDSFYASKLSRGESNNDDTVSSFTTVSEDATISPTDTRSQVPTPIQPDITPLSSIPDVFFESKFQLDNPRTFDMVSENSDIVRQEDRESGRKVLANNTILQEKLSFYIDTVELHLINEISNSSTSFFSALGDLKNIRKQAASCVDRIERLRGDLKVVDQKRALAGVENLKLKQRRKNVAILSQSLLQISTVLEKSRHAWSLLDDDKEITQCLDTIDATEALISGDVANPMVQEWCKGWTYPIIDLKAVNGLSDERENLCTLRNRVGESYSTAFKKVLLDDLEDHLKSVPRKDTLGRLGKLLDKYSKRGGDNTKYLDVSPEFRSALEGSLKGLVRSDNIMSAFRSYKDAVVKKAKDIVREFLPSKDNETVSMSSSSTNRSVADKSRALTTLLYEMSPEEAEVMVCGIYTTLSELFRRLLTQQKILLDITSSVSSSMPPIDLNDLLNNVVETSQKRMVKVLNARRNQTARLGLQEFFNFYSLNAMFLSECESICGEPGVDLRACVSGQIKTFLNIFHRDRCGELKNAMEKDHWKEIEITKEFQSLVDTIVSCGSKDPEEWSGILRVILTKPTITESDTNDDNNENGNDTNNDKTNDDNRETNDANDKPSSTKKLPRNVFVENNSFIIANAARNTIEACEGYLKLCVVLPHLSSDIIKNLNELIQLFNTTSNDLILGTGAVRSAGLKHITAKHLALCHESLNFMIHLLPHITDLSKRHCSISTDVSKLDTTKQELTNHMEEIQSKMISLMSDRITGHCNSIKRLDWNKEQPSPCNKYMQDLVKEVSLLIKIVNNYLPKQIYLVSYPPSHP</sequence>
<dbReference type="GO" id="GO:0019905">
    <property type="term" value="F:syntaxin binding"/>
    <property type="evidence" value="ECO:0007669"/>
    <property type="project" value="TreeGrafter"/>
</dbReference>
<proteinExistence type="inferred from homology"/>
<dbReference type="EMBL" id="SWFS01000150">
    <property type="protein sequence ID" value="KAA8915690.1"/>
    <property type="molecule type" value="Genomic_DNA"/>
</dbReference>
<evidence type="ECO:0000256" key="2">
    <source>
        <dbReference type="ARBA" id="ARBA00009150"/>
    </source>
</evidence>
<dbReference type="PANTHER" id="PTHR12965:SF0">
    <property type="entry name" value="VACUOLAR PROTEIN SORTING-ASSOCIATED PROTEIN 54"/>
    <property type="match status" value="1"/>
</dbReference>
<evidence type="ECO:0000256" key="4">
    <source>
        <dbReference type="ARBA" id="ARBA00022927"/>
    </source>
</evidence>
<evidence type="ECO:0000259" key="9">
    <source>
        <dbReference type="Pfam" id="PF07928"/>
    </source>
</evidence>
<accession>A0A642VC72</accession>
<feature type="region of interest" description="Disordered" evidence="8">
    <location>
        <begin position="1"/>
        <end position="64"/>
    </location>
</feature>
<dbReference type="InterPro" id="IPR039745">
    <property type="entry name" value="Vps54"/>
</dbReference>
<feature type="region of interest" description="Disordered" evidence="8">
    <location>
        <begin position="105"/>
        <end position="144"/>
    </location>
</feature>
<comment type="similarity">
    <text evidence="2">Belongs to the VPS54 family.</text>
</comment>
<dbReference type="AlphaFoldDB" id="A0A642VC72"/>
<keyword evidence="4" id="KW-0653">Protein transport</keyword>
<feature type="compositionally biased region" description="Basic and acidic residues" evidence="8">
    <location>
        <begin position="755"/>
        <end position="771"/>
    </location>
</feature>
<keyword evidence="11" id="KW-1185">Reference proteome</keyword>
<dbReference type="OrthoDB" id="10259024at2759"/>
<feature type="region of interest" description="Disordered" evidence="8">
    <location>
        <begin position="739"/>
        <end position="778"/>
    </location>
</feature>